<feature type="domain" description="AMP-dependent synthetase/ligase" evidence="6">
    <location>
        <begin position="31"/>
        <end position="393"/>
    </location>
</feature>
<dbReference type="InterPro" id="IPR025110">
    <property type="entry name" value="AMP-bd_C"/>
</dbReference>
<feature type="domain" description="AMP-binding enzyme C-terminal" evidence="7">
    <location>
        <begin position="444"/>
        <end position="519"/>
    </location>
</feature>
<protein>
    <recommendedName>
        <fullName evidence="4">salicylate--[aryl-carrier protein] ligase</fullName>
        <ecNumber evidence="4">6.2.1.61</ecNumber>
    </recommendedName>
    <alternativeName>
        <fullName evidence="5">Salicylate--[aryl-carrier protein] ligase</fullName>
    </alternativeName>
</protein>
<dbReference type="PROSITE" id="PS00455">
    <property type="entry name" value="AMP_BINDING"/>
    <property type="match status" value="1"/>
</dbReference>
<dbReference type="InterPro" id="IPR045851">
    <property type="entry name" value="AMP-bd_C_sf"/>
</dbReference>
<dbReference type="PATRIC" id="fig|294.125.peg.4086"/>
<sequence length="532" mass="58603">MLDGCTDWPEDFIRRYREQGYWQGVPLGQLLREQAQRTPQQEALVDGNRRWSYAELDQQADRLAAGLAERGLVAGQRVLVQLPNIAEFFSLTFALLRLGVIPVFALPAHREHELAHLAHLSQAVAYVIVDQHLGFDYRPLARTLREQVPSLQQVWVVGAPEEFVALADCVAARREFPAPDARDVAMLLLSGGTTGLPKLIPRTHDDYACNARLAARACGFDGHTRYLAALPVAHNFPLASPGALGVFSVGATLVLAPEPSPDTAFELIERERITHTALIPPLVLLWLEVAQWSDHDLSSLQWLQVGGARLKAEIAARIRPALGCGLQQVYGMAEGLLCFTPLDDPEERVFDTQGLPLTTADEIRIVDADDVQVAPGAVGELLVRGPYTIRGYYNAAEHNQRAFTADGFYRSGDLVRRLPEGHLIVEGRSKDVINRGGEKIPVEEIENLLLGHPLIRDVALVALADELLGERSCACVLAHGEPLDLASINAWLRERGLAAYKLPDRLQVLREFPLTRLGKVNRKALAEQVLAS</sequence>
<evidence type="ECO:0000313" key="9">
    <source>
        <dbReference type="Proteomes" id="UP000032210"/>
    </source>
</evidence>
<evidence type="ECO:0000256" key="3">
    <source>
        <dbReference type="ARBA" id="ARBA00050154"/>
    </source>
</evidence>
<dbReference type="EC" id="6.2.1.61" evidence="4"/>
<dbReference type="InterPro" id="IPR000873">
    <property type="entry name" value="AMP-dep_synth/lig_dom"/>
</dbReference>
<dbReference type="Gene3D" id="3.30.300.30">
    <property type="match status" value="1"/>
</dbReference>
<comment type="catalytic activity">
    <reaction evidence="3">
        <text>salicylate + holo-[ACP] + ATP = salicyl-[ACP] + AMP + diphosphate</text>
        <dbReference type="Rhea" id="RHEA:61648"/>
        <dbReference type="Rhea" id="RHEA-COMP:9685"/>
        <dbReference type="Rhea" id="RHEA-COMP:19022"/>
        <dbReference type="ChEBI" id="CHEBI:30616"/>
        <dbReference type="ChEBI" id="CHEBI:30762"/>
        <dbReference type="ChEBI" id="CHEBI:33019"/>
        <dbReference type="ChEBI" id="CHEBI:64479"/>
        <dbReference type="ChEBI" id="CHEBI:86464"/>
        <dbReference type="ChEBI" id="CHEBI:456215"/>
        <dbReference type="EC" id="6.2.1.61"/>
    </reaction>
    <physiologicalReaction direction="left-to-right" evidence="3">
        <dbReference type="Rhea" id="RHEA:61649"/>
    </physiologicalReaction>
</comment>
<dbReference type="FunFam" id="2.30.38.10:FF:000003">
    <property type="entry name" value="Vibriobactin-specific 2,3-dihydroxybenzoate-AMP ligase"/>
    <property type="match status" value="1"/>
</dbReference>
<dbReference type="AlphaFoldDB" id="A0A0D0TEU9"/>
<proteinExistence type="predicted"/>
<dbReference type="RefSeq" id="WP_043050253.1">
    <property type="nucleotide sequence ID" value="NZ_JXCQ01000043.1"/>
</dbReference>
<dbReference type="InterPro" id="IPR020845">
    <property type="entry name" value="AMP-binding_CS"/>
</dbReference>
<accession>A0A0D0TEU9</accession>
<evidence type="ECO:0000256" key="5">
    <source>
        <dbReference type="ARBA" id="ARBA00077773"/>
    </source>
</evidence>
<comment type="caution">
    <text evidence="8">The sequence shown here is derived from an EMBL/GenBank/DDBJ whole genome shotgun (WGS) entry which is preliminary data.</text>
</comment>
<evidence type="ECO:0000256" key="1">
    <source>
        <dbReference type="ARBA" id="ARBA00004924"/>
    </source>
</evidence>
<name>A0A0D0TEU9_PSEFL</name>
<dbReference type="SUPFAM" id="SSF56801">
    <property type="entry name" value="Acetyl-CoA synthetase-like"/>
    <property type="match status" value="1"/>
</dbReference>
<gene>
    <name evidence="8" type="primary">dhbE</name>
    <name evidence="8" type="ORF">PFLU3_39800</name>
</gene>
<evidence type="ECO:0000256" key="2">
    <source>
        <dbReference type="ARBA" id="ARBA00022598"/>
    </source>
</evidence>
<dbReference type="PANTHER" id="PTHR43767:SF1">
    <property type="entry name" value="NONRIBOSOMAL PEPTIDE SYNTHASE PES1 (EUROFUNG)-RELATED"/>
    <property type="match status" value="1"/>
</dbReference>
<dbReference type="EMBL" id="JXCQ01000043">
    <property type="protein sequence ID" value="KIR20584.1"/>
    <property type="molecule type" value="Genomic_DNA"/>
</dbReference>
<evidence type="ECO:0000313" key="8">
    <source>
        <dbReference type="EMBL" id="KIR20584.1"/>
    </source>
</evidence>
<keyword evidence="2 8" id="KW-0436">Ligase</keyword>
<comment type="pathway">
    <text evidence="1">Siderophore biosynthesis.</text>
</comment>
<dbReference type="Gene3D" id="2.30.38.10">
    <property type="entry name" value="Luciferase, Domain 3"/>
    <property type="match status" value="1"/>
</dbReference>
<dbReference type="Pfam" id="PF13193">
    <property type="entry name" value="AMP-binding_C"/>
    <property type="match status" value="1"/>
</dbReference>
<dbReference type="InterPro" id="IPR050237">
    <property type="entry name" value="ATP-dep_AMP-bd_enzyme"/>
</dbReference>
<reference evidence="8 9" key="1">
    <citation type="submission" date="2015-01" db="EMBL/GenBank/DDBJ databases">
        <title>Genome sequence of the beneficial rhizobacterium Pseudomonas fluorescens 2-79.</title>
        <authorList>
            <person name="Thuermer A."/>
            <person name="Daniel R."/>
        </authorList>
    </citation>
    <scope>NUCLEOTIDE SEQUENCE [LARGE SCALE GENOMIC DNA]</scope>
    <source>
        <strain evidence="8 9">2-79</strain>
    </source>
</reference>
<evidence type="ECO:0000259" key="7">
    <source>
        <dbReference type="Pfam" id="PF13193"/>
    </source>
</evidence>
<dbReference type="Pfam" id="PF00501">
    <property type="entry name" value="AMP-binding"/>
    <property type="match status" value="1"/>
</dbReference>
<evidence type="ECO:0000256" key="4">
    <source>
        <dbReference type="ARBA" id="ARBA00066647"/>
    </source>
</evidence>
<dbReference type="Gene3D" id="3.40.50.980">
    <property type="match status" value="2"/>
</dbReference>
<dbReference type="PANTHER" id="PTHR43767">
    <property type="entry name" value="LONG-CHAIN-FATTY-ACID--COA LIGASE"/>
    <property type="match status" value="1"/>
</dbReference>
<evidence type="ECO:0000259" key="6">
    <source>
        <dbReference type="Pfam" id="PF00501"/>
    </source>
</evidence>
<dbReference type="GO" id="GO:0016878">
    <property type="term" value="F:acid-thiol ligase activity"/>
    <property type="evidence" value="ECO:0007669"/>
    <property type="project" value="UniProtKB-ARBA"/>
</dbReference>
<dbReference type="CDD" id="cd05920">
    <property type="entry name" value="23DHB-AMP_lg"/>
    <property type="match status" value="1"/>
</dbReference>
<dbReference type="Proteomes" id="UP000032210">
    <property type="component" value="Unassembled WGS sequence"/>
</dbReference>
<organism evidence="8 9">
    <name type="scientific">Pseudomonas fluorescens</name>
    <dbReference type="NCBI Taxonomy" id="294"/>
    <lineage>
        <taxon>Bacteria</taxon>
        <taxon>Pseudomonadati</taxon>
        <taxon>Pseudomonadota</taxon>
        <taxon>Gammaproteobacteria</taxon>
        <taxon>Pseudomonadales</taxon>
        <taxon>Pseudomonadaceae</taxon>
        <taxon>Pseudomonas</taxon>
    </lineage>
</organism>